<protein>
    <submittedName>
        <fullName evidence="1">Uncharacterized protein</fullName>
    </submittedName>
</protein>
<name>A0A7S4CX30_9EUGL</name>
<evidence type="ECO:0000313" key="1">
    <source>
        <dbReference type="EMBL" id="CAE0809229.1"/>
    </source>
</evidence>
<reference evidence="1" key="1">
    <citation type="submission" date="2021-01" db="EMBL/GenBank/DDBJ databases">
        <authorList>
            <person name="Corre E."/>
            <person name="Pelletier E."/>
            <person name="Niang G."/>
            <person name="Scheremetjew M."/>
            <person name="Finn R."/>
            <person name="Kale V."/>
            <person name="Holt S."/>
            <person name="Cochrane G."/>
            <person name="Meng A."/>
            <person name="Brown T."/>
            <person name="Cohen L."/>
        </authorList>
    </citation>
    <scope>NUCLEOTIDE SEQUENCE</scope>
    <source>
        <strain evidence="1">CCMP1594</strain>
    </source>
</reference>
<dbReference type="AlphaFoldDB" id="A0A7S4CX30"/>
<dbReference type="EMBL" id="HBJA01057563">
    <property type="protein sequence ID" value="CAE0809229.1"/>
    <property type="molecule type" value="Transcribed_RNA"/>
</dbReference>
<accession>A0A7S4CX30</accession>
<organism evidence="1">
    <name type="scientific">Eutreptiella gymnastica</name>
    <dbReference type="NCBI Taxonomy" id="73025"/>
    <lineage>
        <taxon>Eukaryota</taxon>
        <taxon>Discoba</taxon>
        <taxon>Euglenozoa</taxon>
        <taxon>Euglenida</taxon>
        <taxon>Spirocuta</taxon>
        <taxon>Euglenophyceae</taxon>
        <taxon>Eutreptiales</taxon>
        <taxon>Eutreptiaceae</taxon>
        <taxon>Eutreptiella</taxon>
    </lineage>
</organism>
<gene>
    <name evidence="1" type="ORF">EGYM00163_LOCUS20360</name>
</gene>
<proteinExistence type="predicted"/>
<sequence>MARQAPPEHQQGIALLLPRPPHDQSLFCTHIDMADAFWSFQLLAGVRTWYKMTKHRVQTTTIQTAEGNTNKYKETILVNRTSCGSAAHKWYHGENERDVSV</sequence>